<keyword evidence="4 5" id="KW-0067">ATP-binding</keyword>
<evidence type="ECO:0000313" key="8">
    <source>
        <dbReference type="Proteomes" id="UP000597761"/>
    </source>
</evidence>
<reference evidence="8" key="1">
    <citation type="journal article" date="2019" name="Int. J. Syst. Evol. Microbiol.">
        <title>The Global Catalogue of Microorganisms (GCM) 10K type strain sequencing project: providing services to taxonomists for standard genome sequencing and annotation.</title>
        <authorList>
            <consortium name="The Broad Institute Genomics Platform"/>
            <consortium name="The Broad Institute Genome Sequencing Center for Infectious Disease"/>
            <person name="Wu L."/>
            <person name="Ma J."/>
        </authorList>
    </citation>
    <scope>NUCLEOTIDE SEQUENCE [LARGE SCALE GENOMIC DNA]</scope>
    <source>
        <strain evidence="8">CGMCC 1.15480</strain>
    </source>
</reference>
<dbReference type="GO" id="GO:0004386">
    <property type="term" value="F:helicase activity"/>
    <property type="evidence" value="ECO:0007669"/>
    <property type="project" value="UniProtKB-KW"/>
</dbReference>
<keyword evidence="2 5" id="KW-0378">Hydrolase</keyword>
<dbReference type="InterPro" id="IPR027417">
    <property type="entry name" value="P-loop_NTPase"/>
</dbReference>
<dbReference type="Gene3D" id="3.40.50.300">
    <property type="entry name" value="P-loop containing nucleotide triphosphate hydrolases"/>
    <property type="match status" value="3"/>
</dbReference>
<accession>A0ABQ1PET9</accession>
<dbReference type="InterPro" id="IPR000212">
    <property type="entry name" value="DNA_helicase_UvrD/REP"/>
</dbReference>
<proteinExistence type="predicted"/>
<evidence type="ECO:0000256" key="4">
    <source>
        <dbReference type="ARBA" id="ARBA00022840"/>
    </source>
</evidence>
<feature type="domain" description="UvrD-like helicase ATP-binding" evidence="6">
    <location>
        <begin position="187"/>
        <end position="602"/>
    </location>
</feature>
<dbReference type="PROSITE" id="PS51198">
    <property type="entry name" value="UVRD_HELICASE_ATP_BIND"/>
    <property type="match status" value="1"/>
</dbReference>
<comment type="caution">
    <text evidence="7">The sequence shown here is derived from an EMBL/GenBank/DDBJ whole genome shotgun (WGS) entry which is preliminary data.</text>
</comment>
<dbReference type="SUPFAM" id="SSF52540">
    <property type="entry name" value="P-loop containing nucleoside triphosphate hydrolases"/>
    <property type="match status" value="1"/>
</dbReference>
<evidence type="ECO:0000256" key="5">
    <source>
        <dbReference type="PROSITE-ProRule" id="PRU00560"/>
    </source>
</evidence>
<sequence>MTDRVQDRHDTLERELGHEREYVGALYERLDEMRVQKTEQLAQVRRTGAVGSAQNVSERDAFATLYEDRLAQLYAVEDRLVFGRLDMDAGETRYIGRIGMSTDDLQRLMVDWRAPEAGTFYQATAFDRQGVRRRRHLMLRGRTVRAIEDDVLDSAMLGEDGVVPGEGALLAALNERRTGRMGDIVSTIQAEQDAVIRSPLPGVLVVQGGPGTGKTAVALHRAAYLLYSHRERLAKSGVLLVGPSDSFLTYIERVLPSLGETGVIMTSPASLIPDLHAGPETDPRVARIKGSLAMADVVAAAVRNRERVPAEPRRLDVNGFTLTLTPRQVARARDRAQATGKPHNEARLTFVKILLRELTDQLTQKVEASSGTEYTGERSWLAEDVRTSRDVRVALNLSWMPLTAKKLVDELLSRPAQLEAAATGLLAAEDWRALLREPGVPFTEADVPLLDEAAELLGDLDASAGRDAAARDAARTRDLANAEKALENMNQTLADAGVDGMLSAEDVVAHNTAAEAAVTTSERALADRTWAFGHVIVDEAQELSPMQWRLLMRRCPLKSFTIVGDIAQTSSAAGATSWAEALAPFVGDRFTLRELTVNYRTPAQIAEAAVAVARATGAPVSEPEAVRVGDWPPVLQPARRATDLPGAVVAAVAEDVDAVDGGLVAVIAPAGLVPGLRTALRDRWGSRVGGGAGAVDQNIVVLDPVDAKGLEFDGVVVVEPRQIIADAGGRPGDLYVAMTRPTQRLRLISSSGWPAGLEEAVLDAERAGIDQRDAG</sequence>
<dbReference type="PANTHER" id="PTHR11070:SF45">
    <property type="entry name" value="DNA 3'-5' HELICASE"/>
    <property type="match status" value="1"/>
</dbReference>
<feature type="binding site" evidence="5">
    <location>
        <begin position="208"/>
        <end position="215"/>
    </location>
    <ligand>
        <name>ATP</name>
        <dbReference type="ChEBI" id="CHEBI:30616"/>
    </ligand>
</feature>
<name>A0ABQ1PET9_9MICC</name>
<evidence type="ECO:0000313" key="7">
    <source>
        <dbReference type="EMBL" id="GGC95861.1"/>
    </source>
</evidence>
<dbReference type="Pfam" id="PF00580">
    <property type="entry name" value="UvrD-helicase"/>
    <property type="match status" value="1"/>
</dbReference>
<dbReference type="InterPro" id="IPR014016">
    <property type="entry name" value="UvrD-like_ATP-bd"/>
</dbReference>
<dbReference type="EMBL" id="BMJI01000016">
    <property type="protein sequence ID" value="GGC95861.1"/>
    <property type="molecule type" value="Genomic_DNA"/>
</dbReference>
<dbReference type="PANTHER" id="PTHR11070">
    <property type="entry name" value="UVRD / RECB / PCRA DNA HELICASE FAMILY MEMBER"/>
    <property type="match status" value="1"/>
</dbReference>
<evidence type="ECO:0000256" key="3">
    <source>
        <dbReference type="ARBA" id="ARBA00022806"/>
    </source>
</evidence>
<keyword evidence="8" id="KW-1185">Reference proteome</keyword>
<keyword evidence="1 5" id="KW-0547">Nucleotide-binding</keyword>
<gene>
    <name evidence="7" type="ORF">GCM10011512_23620</name>
</gene>
<protein>
    <submittedName>
        <fullName evidence="7">DNA helicase</fullName>
    </submittedName>
</protein>
<dbReference type="RefSeq" id="WP_229659987.1">
    <property type="nucleotide sequence ID" value="NZ_BMJI01000016.1"/>
</dbReference>
<evidence type="ECO:0000256" key="1">
    <source>
        <dbReference type="ARBA" id="ARBA00022741"/>
    </source>
</evidence>
<keyword evidence="3 5" id="KW-0347">Helicase</keyword>
<dbReference type="Proteomes" id="UP000597761">
    <property type="component" value="Unassembled WGS sequence"/>
</dbReference>
<organism evidence="7 8">
    <name type="scientific">Tersicoccus solisilvae</name>
    <dbReference type="NCBI Taxonomy" id="1882339"/>
    <lineage>
        <taxon>Bacteria</taxon>
        <taxon>Bacillati</taxon>
        <taxon>Actinomycetota</taxon>
        <taxon>Actinomycetes</taxon>
        <taxon>Micrococcales</taxon>
        <taxon>Micrococcaceae</taxon>
        <taxon>Tersicoccus</taxon>
    </lineage>
</organism>
<evidence type="ECO:0000256" key="2">
    <source>
        <dbReference type="ARBA" id="ARBA00022801"/>
    </source>
</evidence>
<evidence type="ECO:0000259" key="6">
    <source>
        <dbReference type="PROSITE" id="PS51198"/>
    </source>
</evidence>